<evidence type="ECO:0000313" key="8">
    <source>
        <dbReference type="Proteomes" id="UP000190166"/>
    </source>
</evidence>
<dbReference type="Gene3D" id="1.10.10.10">
    <property type="entry name" value="Winged helix-like DNA-binding domain superfamily/Winged helix DNA-binding domain"/>
    <property type="match status" value="1"/>
</dbReference>
<protein>
    <submittedName>
        <fullName evidence="7">RNA polymerase sigma-70 factor, ECF subfamily</fullName>
    </submittedName>
</protein>
<dbReference type="NCBIfam" id="TIGR02937">
    <property type="entry name" value="sigma70-ECF"/>
    <property type="match status" value="1"/>
</dbReference>
<dbReference type="SUPFAM" id="SSF88659">
    <property type="entry name" value="Sigma3 and sigma4 domains of RNA polymerase sigma factors"/>
    <property type="match status" value="1"/>
</dbReference>
<dbReference type="InterPro" id="IPR039425">
    <property type="entry name" value="RNA_pol_sigma-70-like"/>
</dbReference>
<dbReference type="InterPro" id="IPR013325">
    <property type="entry name" value="RNA_pol_sigma_r2"/>
</dbReference>
<name>A0A1T5N652_9BACT</name>
<evidence type="ECO:0000256" key="4">
    <source>
        <dbReference type="ARBA" id="ARBA00023163"/>
    </source>
</evidence>
<gene>
    <name evidence="7" type="ORF">SAMN05660461_0573</name>
</gene>
<dbReference type="Gene3D" id="1.10.1740.10">
    <property type="match status" value="1"/>
</dbReference>
<dbReference type="RefSeq" id="WP_079467900.1">
    <property type="nucleotide sequence ID" value="NZ_FUZZ01000001.1"/>
</dbReference>
<reference evidence="7 8" key="1">
    <citation type="submission" date="2017-02" db="EMBL/GenBank/DDBJ databases">
        <authorList>
            <person name="Peterson S.W."/>
        </authorList>
    </citation>
    <scope>NUCLEOTIDE SEQUENCE [LARGE SCALE GENOMIC DNA]</scope>
    <source>
        <strain evidence="7 8">DSM 18108</strain>
    </source>
</reference>
<dbReference type="SUPFAM" id="SSF88946">
    <property type="entry name" value="Sigma2 domain of RNA polymerase sigma factors"/>
    <property type="match status" value="1"/>
</dbReference>
<accession>A0A1T5N652</accession>
<feature type="domain" description="RNA polymerase sigma-70 region 2" evidence="5">
    <location>
        <begin position="16"/>
        <end position="81"/>
    </location>
</feature>
<dbReference type="PANTHER" id="PTHR43133">
    <property type="entry name" value="RNA POLYMERASE ECF-TYPE SIGMA FACTO"/>
    <property type="match status" value="1"/>
</dbReference>
<dbReference type="InterPro" id="IPR014284">
    <property type="entry name" value="RNA_pol_sigma-70_dom"/>
</dbReference>
<sequence length="186" mass="21318">MTSFLNPVDVMAFDSIYHQYHHAVFKNICRLVDRHDIAEDILQEVFLSFWDSRHQLDLTQGAGNWLFAVSYNKSLQYLKKLALEKSKLSVYPAIRDTMEEDSPGLRESRLTLIDEAIENLSPRKKKVFQLCRLEGKTANEAARILGISHHTVKEYLQSSSESIRSYIASNQPTVPVLGAIFLTIYL</sequence>
<dbReference type="InterPro" id="IPR013249">
    <property type="entry name" value="RNA_pol_sigma70_r4_t2"/>
</dbReference>
<dbReference type="InterPro" id="IPR007627">
    <property type="entry name" value="RNA_pol_sigma70_r2"/>
</dbReference>
<keyword evidence="2" id="KW-0805">Transcription regulation</keyword>
<dbReference type="Proteomes" id="UP000190166">
    <property type="component" value="Unassembled WGS sequence"/>
</dbReference>
<dbReference type="InterPro" id="IPR036388">
    <property type="entry name" value="WH-like_DNA-bd_sf"/>
</dbReference>
<keyword evidence="4" id="KW-0804">Transcription</keyword>
<feature type="domain" description="RNA polymerase sigma factor 70 region 4 type 2" evidence="6">
    <location>
        <begin position="112"/>
        <end position="157"/>
    </location>
</feature>
<dbReference type="InterPro" id="IPR013324">
    <property type="entry name" value="RNA_pol_sigma_r3/r4-like"/>
</dbReference>
<dbReference type="Pfam" id="PF08281">
    <property type="entry name" value="Sigma70_r4_2"/>
    <property type="match status" value="1"/>
</dbReference>
<dbReference type="EMBL" id="FUZZ01000001">
    <property type="protein sequence ID" value="SKC95970.1"/>
    <property type="molecule type" value="Genomic_DNA"/>
</dbReference>
<dbReference type="GO" id="GO:0016987">
    <property type="term" value="F:sigma factor activity"/>
    <property type="evidence" value="ECO:0007669"/>
    <property type="project" value="UniProtKB-KW"/>
</dbReference>
<evidence type="ECO:0000256" key="3">
    <source>
        <dbReference type="ARBA" id="ARBA00023082"/>
    </source>
</evidence>
<evidence type="ECO:0000256" key="1">
    <source>
        <dbReference type="ARBA" id="ARBA00010641"/>
    </source>
</evidence>
<evidence type="ECO:0000259" key="5">
    <source>
        <dbReference type="Pfam" id="PF04542"/>
    </source>
</evidence>
<dbReference type="GO" id="GO:0006352">
    <property type="term" value="P:DNA-templated transcription initiation"/>
    <property type="evidence" value="ECO:0007669"/>
    <property type="project" value="InterPro"/>
</dbReference>
<dbReference type="Pfam" id="PF04542">
    <property type="entry name" value="Sigma70_r2"/>
    <property type="match status" value="1"/>
</dbReference>
<keyword evidence="3" id="KW-0731">Sigma factor</keyword>
<comment type="similarity">
    <text evidence="1">Belongs to the sigma-70 factor family. ECF subfamily.</text>
</comment>
<dbReference type="STRING" id="393003.SAMN05660461_0573"/>
<keyword evidence="8" id="KW-1185">Reference proteome</keyword>
<evidence type="ECO:0000313" key="7">
    <source>
        <dbReference type="EMBL" id="SKC95970.1"/>
    </source>
</evidence>
<organism evidence="7 8">
    <name type="scientific">Chitinophaga ginsengisegetis</name>
    <dbReference type="NCBI Taxonomy" id="393003"/>
    <lineage>
        <taxon>Bacteria</taxon>
        <taxon>Pseudomonadati</taxon>
        <taxon>Bacteroidota</taxon>
        <taxon>Chitinophagia</taxon>
        <taxon>Chitinophagales</taxon>
        <taxon>Chitinophagaceae</taxon>
        <taxon>Chitinophaga</taxon>
    </lineage>
</organism>
<evidence type="ECO:0000259" key="6">
    <source>
        <dbReference type="Pfam" id="PF08281"/>
    </source>
</evidence>
<evidence type="ECO:0000256" key="2">
    <source>
        <dbReference type="ARBA" id="ARBA00023015"/>
    </source>
</evidence>
<proteinExistence type="inferred from homology"/>
<dbReference type="GO" id="GO:0003677">
    <property type="term" value="F:DNA binding"/>
    <property type="evidence" value="ECO:0007669"/>
    <property type="project" value="InterPro"/>
</dbReference>
<dbReference type="PANTHER" id="PTHR43133:SF46">
    <property type="entry name" value="RNA POLYMERASE SIGMA-70 FACTOR ECF SUBFAMILY"/>
    <property type="match status" value="1"/>
</dbReference>
<dbReference type="AlphaFoldDB" id="A0A1T5N652"/>